<feature type="transmembrane region" description="Helical" evidence="11">
    <location>
        <begin position="12"/>
        <end position="32"/>
    </location>
</feature>
<dbReference type="AlphaFoldDB" id="A0A8H7TA27"/>
<keyword evidence="3" id="KW-0808">Transferase</keyword>
<evidence type="ECO:0000256" key="1">
    <source>
        <dbReference type="ARBA" id="ARBA00011970"/>
    </source>
</evidence>
<evidence type="ECO:0000259" key="12">
    <source>
        <dbReference type="Pfam" id="PF04577"/>
    </source>
</evidence>
<evidence type="ECO:0000256" key="9">
    <source>
        <dbReference type="ARBA" id="ARBA00048317"/>
    </source>
</evidence>
<dbReference type="InterPro" id="IPR007657">
    <property type="entry name" value="Glycosyltransferase_61"/>
</dbReference>
<dbReference type="EMBL" id="JAFJYH010000229">
    <property type="protein sequence ID" value="KAG4415265.1"/>
    <property type="molecule type" value="Genomic_DNA"/>
</dbReference>
<dbReference type="InterPro" id="IPR049625">
    <property type="entry name" value="Glyco_transf_61_cat"/>
</dbReference>
<dbReference type="Pfam" id="PF04577">
    <property type="entry name" value="Glyco_transf_61"/>
    <property type="match status" value="1"/>
</dbReference>
<gene>
    <name evidence="13" type="ORF">IFR04_011622</name>
</gene>
<evidence type="ECO:0000256" key="2">
    <source>
        <dbReference type="ARBA" id="ARBA00022676"/>
    </source>
</evidence>
<keyword evidence="4" id="KW-0732">Signal</keyword>
<proteinExistence type="predicted"/>
<dbReference type="OrthoDB" id="529273at2759"/>
<comment type="caution">
    <text evidence="13">The sequence shown here is derived from an EMBL/GenBank/DDBJ whole genome shotgun (WGS) entry which is preliminary data.</text>
</comment>
<sequence length="508" mass="57622">MHFVRVPRFRSQLSIAIIILFIVLLSIFYSGLRVQRSHALDIWPQDSTLQSGLSSAATSNDLQSLTGVTLSLPIEYQDLPEHDCQQVYGLEYLTNLRDSRQPYCTHVTNTGSSSLHCFHSNITSKRNDAFCVAESVSWNASSDKRFKIQCELRDSSGLKGAPTLDEFPKYMYDTGPKFILDHFFQIEDDFRKGRDTATCPVGKENGYKILVKREGEGNPWHSLLEIFSLYLTLDILSITPRARPENLEALETLSESYYSATRAKESQVVILDDRADGPFFELWSLLTGRPTLRLAQLPADDCEQNILLPLPGGSNPLWFSDWSPQSCKISTLIKAFSKRILGHYGISTLLQKGRPITITIINRQETRRLQDIHQYTELLRQEYQDSNIRVELVDFAAMGFKEQLEKVTKTDVLVGVHGAGMVHTMFMEPNSAVVEIFPPRLEYPVYRNLAKLKGVNYFSTHATKAGVSVDQGEDWHSSDLEMREEHFLEVISLAVKSVFNRGILNIDV</sequence>
<keyword evidence="2" id="KW-0328">Glycosyltransferase</keyword>
<name>A0A8H7TA27_9HELO</name>
<evidence type="ECO:0000256" key="4">
    <source>
        <dbReference type="ARBA" id="ARBA00022729"/>
    </source>
</evidence>
<keyword evidence="11" id="KW-1133">Transmembrane helix</keyword>
<evidence type="ECO:0000256" key="11">
    <source>
        <dbReference type="SAM" id="Phobius"/>
    </source>
</evidence>
<keyword evidence="11" id="KW-0812">Transmembrane</keyword>
<comment type="catalytic activity">
    <reaction evidence="10">
        <text>L-threonyl-[protein] + UDP-N-acetyl-alpha-D-glucosamine = 3-O-(N-acetyl-beta-D-glucosaminyl)-L-threonyl-[protein] + UDP + H(+)</text>
        <dbReference type="Rhea" id="RHEA:48908"/>
        <dbReference type="Rhea" id="RHEA-COMP:11060"/>
        <dbReference type="Rhea" id="RHEA-COMP:12252"/>
        <dbReference type="ChEBI" id="CHEBI:15378"/>
        <dbReference type="ChEBI" id="CHEBI:30013"/>
        <dbReference type="ChEBI" id="CHEBI:57705"/>
        <dbReference type="ChEBI" id="CHEBI:58223"/>
        <dbReference type="ChEBI" id="CHEBI:90840"/>
        <dbReference type="EC" id="2.4.1.255"/>
    </reaction>
</comment>
<dbReference type="GO" id="GO:0005788">
    <property type="term" value="C:endoplasmic reticulum lumen"/>
    <property type="evidence" value="ECO:0007669"/>
    <property type="project" value="TreeGrafter"/>
</dbReference>
<evidence type="ECO:0000256" key="6">
    <source>
        <dbReference type="ARBA" id="ARBA00023180"/>
    </source>
</evidence>
<evidence type="ECO:0000313" key="13">
    <source>
        <dbReference type="EMBL" id="KAG4415265.1"/>
    </source>
</evidence>
<evidence type="ECO:0000256" key="10">
    <source>
        <dbReference type="ARBA" id="ARBA00049432"/>
    </source>
</evidence>
<accession>A0A8H7TA27</accession>
<dbReference type="PANTHER" id="PTHR20961">
    <property type="entry name" value="GLYCOSYLTRANSFERASE"/>
    <property type="match status" value="1"/>
</dbReference>
<keyword evidence="11" id="KW-0472">Membrane</keyword>
<keyword evidence="6" id="KW-0325">Glycoprotein</keyword>
<organism evidence="13 14">
    <name type="scientific">Cadophora malorum</name>
    <dbReference type="NCBI Taxonomy" id="108018"/>
    <lineage>
        <taxon>Eukaryota</taxon>
        <taxon>Fungi</taxon>
        <taxon>Dikarya</taxon>
        <taxon>Ascomycota</taxon>
        <taxon>Pezizomycotina</taxon>
        <taxon>Leotiomycetes</taxon>
        <taxon>Helotiales</taxon>
        <taxon>Ploettnerulaceae</taxon>
        <taxon>Cadophora</taxon>
    </lineage>
</organism>
<reference evidence="13" key="1">
    <citation type="submission" date="2021-02" db="EMBL/GenBank/DDBJ databases">
        <title>Genome sequence Cadophora malorum strain M34.</title>
        <authorList>
            <person name="Stefanovic E."/>
            <person name="Vu D."/>
            <person name="Scully C."/>
            <person name="Dijksterhuis J."/>
            <person name="Roader J."/>
            <person name="Houbraken J."/>
        </authorList>
    </citation>
    <scope>NUCLEOTIDE SEQUENCE</scope>
    <source>
        <strain evidence="13">M34</strain>
    </source>
</reference>
<protein>
    <recommendedName>
        <fullName evidence="7">EGF domain-specific O-linked N-acetylglucosamine transferase</fullName>
        <ecNumber evidence="1">2.4.1.255</ecNumber>
    </recommendedName>
    <alternativeName>
        <fullName evidence="8">Extracellular O-linked N-acetylglucosamine transferase</fullName>
    </alternativeName>
</protein>
<evidence type="ECO:0000256" key="8">
    <source>
        <dbReference type="ARBA" id="ARBA00042574"/>
    </source>
</evidence>
<keyword evidence="5" id="KW-0256">Endoplasmic reticulum</keyword>
<keyword evidence="14" id="KW-1185">Reference proteome</keyword>
<dbReference type="GO" id="GO:0097363">
    <property type="term" value="F:protein O-acetylglucosaminyltransferase activity"/>
    <property type="evidence" value="ECO:0007669"/>
    <property type="project" value="UniProtKB-EC"/>
</dbReference>
<dbReference type="EC" id="2.4.1.255" evidence="1"/>
<feature type="domain" description="Glycosyltransferase 61 catalytic" evidence="12">
    <location>
        <begin position="329"/>
        <end position="434"/>
    </location>
</feature>
<evidence type="ECO:0000256" key="5">
    <source>
        <dbReference type="ARBA" id="ARBA00022824"/>
    </source>
</evidence>
<dbReference type="PANTHER" id="PTHR20961:SF148">
    <property type="entry name" value="EGF DOMAIN-SPECIFIC O-LINKED N-ACETYLGLUCOSAMINE TRANSFERASE"/>
    <property type="match status" value="1"/>
</dbReference>
<dbReference type="Proteomes" id="UP000664132">
    <property type="component" value="Unassembled WGS sequence"/>
</dbReference>
<comment type="catalytic activity">
    <reaction evidence="9">
        <text>L-seryl-[protein] + UDP-N-acetyl-alpha-D-glucosamine = 3-O-(N-acetyl-beta-D-glucosaminyl)-L-seryl-[protein] + UDP + H(+)</text>
        <dbReference type="Rhea" id="RHEA:48904"/>
        <dbReference type="Rhea" id="RHEA-COMP:9863"/>
        <dbReference type="Rhea" id="RHEA-COMP:12251"/>
        <dbReference type="ChEBI" id="CHEBI:15378"/>
        <dbReference type="ChEBI" id="CHEBI:29999"/>
        <dbReference type="ChEBI" id="CHEBI:57705"/>
        <dbReference type="ChEBI" id="CHEBI:58223"/>
        <dbReference type="ChEBI" id="CHEBI:90838"/>
        <dbReference type="EC" id="2.4.1.255"/>
    </reaction>
</comment>
<evidence type="ECO:0000256" key="3">
    <source>
        <dbReference type="ARBA" id="ARBA00022679"/>
    </source>
</evidence>
<evidence type="ECO:0000256" key="7">
    <source>
        <dbReference type="ARBA" id="ARBA00040944"/>
    </source>
</evidence>
<evidence type="ECO:0000313" key="14">
    <source>
        <dbReference type="Proteomes" id="UP000664132"/>
    </source>
</evidence>